<name>A0A5C6NLX9_9TELE</name>
<evidence type="ECO:0000313" key="1">
    <source>
        <dbReference type="EMBL" id="TWW67679.1"/>
    </source>
</evidence>
<proteinExistence type="predicted"/>
<reference evidence="1 2" key="1">
    <citation type="submission" date="2019-04" db="EMBL/GenBank/DDBJ databases">
        <title>Chromosome genome assembly for Takifugu flavidus.</title>
        <authorList>
            <person name="Xiao S."/>
        </authorList>
    </citation>
    <scope>NUCLEOTIDE SEQUENCE [LARGE SCALE GENOMIC DNA]</scope>
    <source>
        <strain evidence="1">HTHZ2018</strain>
        <tissue evidence="1">Muscle</tissue>
    </source>
</reference>
<organism evidence="1 2">
    <name type="scientific">Takifugu flavidus</name>
    <name type="common">sansaifugu</name>
    <dbReference type="NCBI Taxonomy" id="433684"/>
    <lineage>
        <taxon>Eukaryota</taxon>
        <taxon>Metazoa</taxon>
        <taxon>Chordata</taxon>
        <taxon>Craniata</taxon>
        <taxon>Vertebrata</taxon>
        <taxon>Euteleostomi</taxon>
        <taxon>Actinopterygii</taxon>
        <taxon>Neopterygii</taxon>
        <taxon>Teleostei</taxon>
        <taxon>Neoteleostei</taxon>
        <taxon>Acanthomorphata</taxon>
        <taxon>Eupercaria</taxon>
        <taxon>Tetraodontiformes</taxon>
        <taxon>Tetradontoidea</taxon>
        <taxon>Tetraodontidae</taxon>
        <taxon>Takifugu</taxon>
    </lineage>
</organism>
<keyword evidence="2" id="KW-1185">Reference proteome</keyword>
<dbReference type="EMBL" id="RHFK02000012">
    <property type="protein sequence ID" value="TWW67679.1"/>
    <property type="molecule type" value="Genomic_DNA"/>
</dbReference>
<accession>A0A5C6NLX9</accession>
<comment type="caution">
    <text evidence="1">The sequence shown here is derived from an EMBL/GenBank/DDBJ whole genome shotgun (WGS) entry which is preliminary data.</text>
</comment>
<evidence type="ECO:0000313" key="2">
    <source>
        <dbReference type="Proteomes" id="UP000324091"/>
    </source>
</evidence>
<protein>
    <submittedName>
        <fullName evidence="1">Uncharacterized protein</fullName>
    </submittedName>
</protein>
<dbReference type="AlphaFoldDB" id="A0A5C6NLX9"/>
<dbReference type="Proteomes" id="UP000324091">
    <property type="component" value="Chromosome 2"/>
</dbReference>
<gene>
    <name evidence="1" type="ORF">D4764_02G0007200</name>
</gene>
<sequence>MKRPGEREASGAKRPLLQANEKQMLGGRDFLLARVCVLQHIPFHLLHVSALLWPLLCRVSLQLEPECSDLARGDGNMWKPFAEFD</sequence>